<dbReference type="Pfam" id="PF19755">
    <property type="entry name" value="DUF6242"/>
    <property type="match status" value="1"/>
</dbReference>
<evidence type="ECO:0000256" key="2">
    <source>
        <dbReference type="ARBA" id="ARBA00022737"/>
    </source>
</evidence>
<dbReference type="InterPro" id="IPR055414">
    <property type="entry name" value="LRR_R13L4/SHOC2-like"/>
</dbReference>
<dbReference type="Gene3D" id="2.60.40.2340">
    <property type="match status" value="2"/>
</dbReference>
<dbReference type="GO" id="GO:0005737">
    <property type="term" value="C:cytoplasm"/>
    <property type="evidence" value="ECO:0007669"/>
    <property type="project" value="TreeGrafter"/>
</dbReference>
<reference evidence="6" key="1">
    <citation type="submission" date="2022-01" db="EMBL/GenBank/DDBJ databases">
        <title>Draft genome sequence of Sabulilitoribacter arenilitoris KCTC 52401.</title>
        <authorList>
            <person name="Oh J.-S."/>
        </authorList>
    </citation>
    <scope>NUCLEOTIDE SEQUENCE</scope>
    <source>
        <strain evidence="6">HMF6543</strain>
    </source>
</reference>
<feature type="domain" description="Disease resistance R13L4/SHOC-2-like LRR" evidence="5">
    <location>
        <begin position="264"/>
        <end position="362"/>
    </location>
</feature>
<dbReference type="SMART" id="SM00365">
    <property type="entry name" value="LRR_SD22"/>
    <property type="match status" value="3"/>
</dbReference>
<keyword evidence="1" id="KW-0433">Leucine-rich repeat</keyword>
<dbReference type="InterPro" id="IPR046209">
    <property type="entry name" value="DUF6242_N"/>
</dbReference>
<dbReference type="InterPro" id="IPR050216">
    <property type="entry name" value="LRR_domain-containing"/>
</dbReference>
<name>A0AAE3EMJ5_9FLAO</name>
<dbReference type="PANTHER" id="PTHR48051">
    <property type="match status" value="1"/>
</dbReference>
<feature type="chain" id="PRO_5042060543" evidence="3">
    <location>
        <begin position="29"/>
        <end position="538"/>
    </location>
</feature>
<keyword evidence="2" id="KW-0677">Repeat</keyword>
<dbReference type="SUPFAM" id="SSF52058">
    <property type="entry name" value="L domain-like"/>
    <property type="match status" value="1"/>
</dbReference>
<keyword evidence="3" id="KW-0732">Signal</keyword>
<dbReference type="PANTHER" id="PTHR48051:SF54">
    <property type="entry name" value="LEUCINE-RICH REPEAT-CONTAINING PROTEIN"/>
    <property type="match status" value="1"/>
</dbReference>
<dbReference type="Pfam" id="PF23598">
    <property type="entry name" value="LRR_14"/>
    <property type="match status" value="1"/>
</dbReference>
<dbReference type="InterPro" id="IPR025875">
    <property type="entry name" value="Leu-rich_rpt_4"/>
</dbReference>
<dbReference type="Pfam" id="PF13855">
    <property type="entry name" value="LRR_8"/>
    <property type="match status" value="1"/>
</dbReference>
<protein>
    <submittedName>
        <fullName evidence="6">DUF6242 domain-containing protein</fullName>
    </submittedName>
</protein>
<dbReference type="Pfam" id="PF12799">
    <property type="entry name" value="LRR_4"/>
    <property type="match status" value="1"/>
</dbReference>
<dbReference type="InterPro" id="IPR001611">
    <property type="entry name" value="Leu-rich_rpt"/>
</dbReference>
<dbReference type="SMART" id="SM00369">
    <property type="entry name" value="LRR_TYP"/>
    <property type="match status" value="7"/>
</dbReference>
<organism evidence="6 7">
    <name type="scientific">Wocania arenilitoris</name>
    <dbReference type="NCBI Taxonomy" id="2044858"/>
    <lineage>
        <taxon>Bacteria</taxon>
        <taxon>Pseudomonadati</taxon>
        <taxon>Bacteroidota</taxon>
        <taxon>Flavobacteriia</taxon>
        <taxon>Flavobacteriales</taxon>
        <taxon>Flavobacteriaceae</taxon>
        <taxon>Wocania</taxon>
    </lineage>
</organism>
<dbReference type="Gene3D" id="3.80.10.10">
    <property type="entry name" value="Ribonuclease Inhibitor"/>
    <property type="match status" value="1"/>
</dbReference>
<proteinExistence type="predicted"/>
<evidence type="ECO:0000259" key="5">
    <source>
        <dbReference type="Pfam" id="PF23598"/>
    </source>
</evidence>
<evidence type="ECO:0000256" key="3">
    <source>
        <dbReference type="SAM" id="SignalP"/>
    </source>
</evidence>
<dbReference type="RefSeq" id="WP_237239504.1">
    <property type="nucleotide sequence ID" value="NZ_JAKKDU010000007.1"/>
</dbReference>
<evidence type="ECO:0000259" key="4">
    <source>
        <dbReference type="Pfam" id="PF19755"/>
    </source>
</evidence>
<dbReference type="Proteomes" id="UP001199795">
    <property type="component" value="Unassembled WGS sequence"/>
</dbReference>
<comment type="caution">
    <text evidence="6">The sequence shown here is derived from an EMBL/GenBank/DDBJ whole genome shotgun (WGS) entry which is preliminary data.</text>
</comment>
<dbReference type="EMBL" id="JAKKDU010000007">
    <property type="protein sequence ID" value="MCF7568156.1"/>
    <property type="molecule type" value="Genomic_DNA"/>
</dbReference>
<dbReference type="InterPro" id="IPR032675">
    <property type="entry name" value="LRR_dom_sf"/>
</dbReference>
<evidence type="ECO:0000313" key="6">
    <source>
        <dbReference type="EMBL" id="MCF7568156.1"/>
    </source>
</evidence>
<feature type="domain" description="DUF6242" evidence="4">
    <location>
        <begin position="58"/>
        <end position="129"/>
    </location>
</feature>
<dbReference type="PROSITE" id="PS51257">
    <property type="entry name" value="PROKAR_LIPOPROTEIN"/>
    <property type="match status" value="1"/>
</dbReference>
<dbReference type="PROSITE" id="PS51450">
    <property type="entry name" value="LRR"/>
    <property type="match status" value="1"/>
</dbReference>
<evidence type="ECO:0000313" key="7">
    <source>
        <dbReference type="Proteomes" id="UP001199795"/>
    </source>
</evidence>
<dbReference type="AlphaFoldDB" id="A0AAE3EMJ5"/>
<sequence length="538" mass="60754">MTLKPSSSLFCKILFLSNIFLFIFLASCSDTSDNSTIEKEDENNIITRFFFSQDKNSSLSKYVPGNINQFNNEIYLQLPSGADITSLIPDISLSGIATISPETDTSIDFSEPVEFIVTSEAGNTNTYTVFVSLSSESTITEFYFKRSDNHGLEQDLYGEIDEINKRILFDLPIAADIKNLNPTLVLDANRANPLDDFPTDFSNIKQYEVIADDEKKSIYEVSVSYDRHVLIEFGRVNDLFSRFRWSLDTNLNNWDNIQVNEYNRVTALNIDCSCIDFFLPEIELLTELKALGLMASQTNTSTNLPFELGKLTKLESLKIANSKIEQLSPSIGNLTKLEYFEFQDNNLKSLPKEIGNLTELYRIFIYNNQITELPSEIGNLSRLNHILGYSNLIREIPSSFKNLNNLESLTLSGNEIISIPPELYQLKSIELIDLFNNQISSIAEELGQMDTAESVTINLGKNNITSIPKELSKLKTLGGLLLQQNNITTVPKELSQLTSLVVLDLRQNQILTLPKEICDMENMYGTRIHVDDNVTCTE</sequence>
<dbReference type="InterPro" id="IPR003591">
    <property type="entry name" value="Leu-rich_rpt_typical-subtyp"/>
</dbReference>
<accession>A0AAE3EMJ5</accession>
<evidence type="ECO:0000256" key="1">
    <source>
        <dbReference type="ARBA" id="ARBA00022614"/>
    </source>
</evidence>
<keyword evidence="7" id="KW-1185">Reference proteome</keyword>
<feature type="signal peptide" evidence="3">
    <location>
        <begin position="1"/>
        <end position="28"/>
    </location>
</feature>
<gene>
    <name evidence="6" type="ORF">L3X37_07245</name>
</gene>